<reference evidence="8 9" key="1">
    <citation type="submission" date="2019-07" db="EMBL/GenBank/DDBJ databases">
        <title>WGS assembly of Gossypium tomentosum.</title>
        <authorList>
            <person name="Chen Z.J."/>
            <person name="Sreedasyam A."/>
            <person name="Ando A."/>
            <person name="Song Q."/>
            <person name="De L."/>
            <person name="Hulse-Kemp A."/>
            <person name="Ding M."/>
            <person name="Ye W."/>
            <person name="Kirkbride R."/>
            <person name="Jenkins J."/>
            <person name="Plott C."/>
            <person name="Lovell J."/>
            <person name="Lin Y.-M."/>
            <person name="Vaughn R."/>
            <person name="Liu B."/>
            <person name="Li W."/>
            <person name="Simpson S."/>
            <person name="Scheffler B."/>
            <person name="Saski C."/>
            <person name="Grover C."/>
            <person name="Hu G."/>
            <person name="Conover J."/>
            <person name="Carlson J."/>
            <person name="Shu S."/>
            <person name="Boston L."/>
            <person name="Williams M."/>
            <person name="Peterson D."/>
            <person name="Mcgee K."/>
            <person name="Jones D."/>
            <person name="Wendel J."/>
            <person name="Stelly D."/>
            <person name="Grimwood J."/>
            <person name="Schmutz J."/>
        </authorList>
    </citation>
    <scope>NUCLEOTIDE SEQUENCE [LARGE SCALE GENOMIC DNA]</scope>
    <source>
        <strain evidence="8">7179.01</strain>
    </source>
</reference>
<evidence type="ECO:0000256" key="2">
    <source>
        <dbReference type="ARBA" id="ARBA00022664"/>
    </source>
</evidence>
<evidence type="ECO:0000256" key="3">
    <source>
        <dbReference type="ARBA" id="ARBA00023187"/>
    </source>
</evidence>
<evidence type="ECO:0000256" key="5">
    <source>
        <dbReference type="SAM" id="MobiDB-lite"/>
    </source>
</evidence>
<dbReference type="AlphaFoldDB" id="A0A5D2NUP6"/>
<keyword evidence="4" id="KW-0539">Nucleus</keyword>
<comment type="subcellular location">
    <subcellularLocation>
        <location evidence="1">Nucleus</location>
    </subcellularLocation>
</comment>
<gene>
    <name evidence="8" type="ORF">ES332_A10G251600v1</name>
</gene>
<keyword evidence="9" id="KW-1185">Reference proteome</keyword>
<name>A0A5D2NUP6_GOSTO</name>
<keyword evidence="3" id="KW-0508">mRNA splicing</keyword>
<dbReference type="PANTHER" id="PTHR14212">
    <property type="entry name" value="U4/U6-ASSOCIATED RNA SPLICING FACTOR-RELATED"/>
    <property type="match status" value="1"/>
</dbReference>
<dbReference type="Pfam" id="PF06544">
    <property type="entry name" value="Prp3_C"/>
    <property type="match status" value="1"/>
</dbReference>
<proteinExistence type="predicted"/>
<feature type="compositionally biased region" description="Pro residues" evidence="5">
    <location>
        <begin position="311"/>
        <end position="324"/>
    </location>
</feature>
<dbReference type="InterPro" id="IPR013881">
    <property type="entry name" value="Pre-mRNA_splic_Prp3_dom"/>
</dbReference>
<dbReference type="CDD" id="cd24162">
    <property type="entry name" value="Prp3_C"/>
    <property type="match status" value="1"/>
</dbReference>
<feature type="domain" description="Small nuclear ribonucleoprotein Prp3 C-terminal" evidence="6">
    <location>
        <begin position="432"/>
        <end position="557"/>
    </location>
</feature>
<dbReference type="EMBL" id="CM017619">
    <property type="protein sequence ID" value="TYI07821.1"/>
    <property type="molecule type" value="Genomic_DNA"/>
</dbReference>
<dbReference type="GO" id="GO:0000398">
    <property type="term" value="P:mRNA splicing, via spliceosome"/>
    <property type="evidence" value="ECO:0007669"/>
    <property type="project" value="InterPro"/>
</dbReference>
<dbReference type="InterPro" id="IPR010541">
    <property type="entry name" value="Prp3_C"/>
</dbReference>
<dbReference type="Pfam" id="PF08572">
    <property type="entry name" value="PRP3"/>
    <property type="match status" value="1"/>
</dbReference>
<evidence type="ECO:0000256" key="1">
    <source>
        <dbReference type="ARBA" id="ARBA00004123"/>
    </source>
</evidence>
<organism evidence="8 9">
    <name type="scientific">Gossypium tomentosum</name>
    <name type="common">Hawaiian cotton</name>
    <name type="synonym">Gossypium sandvicense</name>
    <dbReference type="NCBI Taxonomy" id="34277"/>
    <lineage>
        <taxon>Eukaryota</taxon>
        <taxon>Viridiplantae</taxon>
        <taxon>Streptophyta</taxon>
        <taxon>Embryophyta</taxon>
        <taxon>Tracheophyta</taxon>
        <taxon>Spermatophyta</taxon>
        <taxon>Magnoliopsida</taxon>
        <taxon>eudicotyledons</taxon>
        <taxon>Gunneridae</taxon>
        <taxon>Pentapetalae</taxon>
        <taxon>rosids</taxon>
        <taxon>malvids</taxon>
        <taxon>Malvales</taxon>
        <taxon>Malvaceae</taxon>
        <taxon>Malvoideae</taxon>
        <taxon>Gossypium</taxon>
    </lineage>
</organism>
<accession>A0A5D2NUP6</accession>
<evidence type="ECO:0000259" key="6">
    <source>
        <dbReference type="Pfam" id="PF06544"/>
    </source>
</evidence>
<sequence length="565" mass="62476">MQKDLAEKLKKIPLLNKGTGSSSVATSVTVQGPVSSVTTAIASGPSSSSVLPSTSAAAASMKPPAGGVAAVPGLASISNLEAVKRAQELAAKMGFRQDPQFAPLINLFPGQVQADTLVPQKPTKAPVLRVDALGREIDEHGNLINATKPSNLSTLKVNINKQKKDAFQILKPELEVDAESNPHFDVRMGINNDKLLRPKRMTFQFVEEGKWSKDAEIIKLKSQFGEAKAKELKAKQAQLAKAKADINPNLIEVSERITKEKLKDPIPEIEWWDLPILVSGSYDDIADDGVMSKDKLKKEKITIYIEHPKPIEPPAEPAPPPPQPLKLTKKEQKKLRTQRRLAREKDKQEMIRQGLIEPPKPKVKLSNLMKVLGSEATQDPTKLEMEIRSAAAEREQAHVDRNIARKLTPAERREKKERKLFDDPNTVETIVSVYRINDLSHPKTRFKVDVNAQENRLTGCAVISEGISVVVVEGGSKSIKRYGKLMLRRINWAEAVNDNDDDGDEDEEKPPNKCVLVWQGSVAKSSFSRFSVHECITEAAARKVFADAGVGHYWDLAVNFSDDEF</sequence>
<feature type="region of interest" description="Disordered" evidence="5">
    <location>
        <begin position="41"/>
        <end position="63"/>
    </location>
</feature>
<protein>
    <submittedName>
        <fullName evidence="8">Uncharacterized protein</fullName>
    </submittedName>
</protein>
<dbReference type="GO" id="GO:0046540">
    <property type="term" value="C:U4/U6 x U5 tri-snRNP complex"/>
    <property type="evidence" value="ECO:0007669"/>
    <property type="project" value="InterPro"/>
</dbReference>
<evidence type="ECO:0000313" key="9">
    <source>
        <dbReference type="Proteomes" id="UP000322667"/>
    </source>
</evidence>
<evidence type="ECO:0000259" key="7">
    <source>
        <dbReference type="Pfam" id="PF08572"/>
    </source>
</evidence>
<dbReference type="Proteomes" id="UP000322667">
    <property type="component" value="Chromosome A10"/>
</dbReference>
<dbReference type="InterPro" id="IPR027104">
    <property type="entry name" value="Prp3"/>
</dbReference>
<feature type="region of interest" description="Disordered" evidence="5">
    <location>
        <begin position="308"/>
        <end position="333"/>
    </location>
</feature>
<evidence type="ECO:0000256" key="4">
    <source>
        <dbReference type="ARBA" id="ARBA00023242"/>
    </source>
</evidence>
<keyword evidence="2" id="KW-0507">mRNA processing</keyword>
<feature type="domain" description="Pre-mRNA-splicing factor 3" evidence="7">
    <location>
        <begin position="181"/>
        <end position="408"/>
    </location>
</feature>
<dbReference type="PANTHER" id="PTHR14212:SF0">
    <property type="entry name" value="U4_U6 SMALL NUCLEAR RIBONUCLEOPROTEIN PRP3"/>
    <property type="match status" value="1"/>
</dbReference>
<evidence type="ECO:0000313" key="8">
    <source>
        <dbReference type="EMBL" id="TYI07821.1"/>
    </source>
</evidence>